<reference evidence="4" key="1">
    <citation type="journal article" date="2019" name="Int. J. Syst. Evol. Microbiol.">
        <title>The Global Catalogue of Microorganisms (GCM) 10K type strain sequencing project: providing services to taxonomists for standard genome sequencing and annotation.</title>
        <authorList>
            <consortium name="The Broad Institute Genomics Platform"/>
            <consortium name="The Broad Institute Genome Sequencing Center for Infectious Disease"/>
            <person name="Wu L."/>
            <person name="Ma J."/>
        </authorList>
    </citation>
    <scope>NUCLEOTIDE SEQUENCE [LARGE SCALE GENOMIC DNA]</scope>
    <source>
        <strain evidence="4">JCM 17805</strain>
    </source>
</reference>
<evidence type="ECO:0000313" key="4">
    <source>
        <dbReference type="Proteomes" id="UP001500604"/>
    </source>
</evidence>
<dbReference type="RefSeq" id="WP_345197142.1">
    <property type="nucleotide sequence ID" value="NZ_BAABFL010000425.1"/>
</dbReference>
<dbReference type="Pfam" id="PF09917">
    <property type="entry name" value="DUF2147"/>
    <property type="match status" value="1"/>
</dbReference>
<name>A0ABP8V509_9GAMM</name>
<sequence>MRLTAFLPNIKQVMIVLAALFATSQVMAQTAVGQWKTIDDETGEVKSIVTIQEDNGVLTGKVMQIMDEAKRQEVCKKCDGSRKNQPIEGMTIIWNMKDKDGQYEDGKILDPENGKVYSANMKVLDGGKKLEVRGFIGFALIGRSQVWEKVEG</sequence>
<feature type="chain" id="PRO_5046415139" evidence="1">
    <location>
        <begin position="29"/>
        <end position="152"/>
    </location>
</feature>
<keyword evidence="4" id="KW-1185">Reference proteome</keyword>
<gene>
    <name evidence="3" type="ORF">GCM10023116_31640</name>
</gene>
<dbReference type="PANTHER" id="PTHR36919:SF3">
    <property type="entry name" value="BLL5882 PROTEIN"/>
    <property type="match status" value="1"/>
</dbReference>
<keyword evidence="1" id="KW-0732">Signal</keyword>
<evidence type="ECO:0000259" key="2">
    <source>
        <dbReference type="Pfam" id="PF09917"/>
    </source>
</evidence>
<feature type="domain" description="DUF2147" evidence="2">
    <location>
        <begin position="33"/>
        <end position="149"/>
    </location>
</feature>
<evidence type="ECO:0000256" key="1">
    <source>
        <dbReference type="SAM" id="SignalP"/>
    </source>
</evidence>
<comment type="caution">
    <text evidence="3">The sequence shown here is derived from an EMBL/GenBank/DDBJ whole genome shotgun (WGS) entry which is preliminary data.</text>
</comment>
<dbReference type="Gene3D" id="2.40.128.520">
    <property type="match status" value="1"/>
</dbReference>
<proteinExistence type="predicted"/>
<evidence type="ECO:0000313" key="3">
    <source>
        <dbReference type="EMBL" id="GAA4650881.1"/>
    </source>
</evidence>
<feature type="signal peptide" evidence="1">
    <location>
        <begin position="1"/>
        <end position="28"/>
    </location>
</feature>
<organism evidence="3 4">
    <name type="scientific">Kistimonas scapharcae</name>
    <dbReference type="NCBI Taxonomy" id="1036133"/>
    <lineage>
        <taxon>Bacteria</taxon>
        <taxon>Pseudomonadati</taxon>
        <taxon>Pseudomonadota</taxon>
        <taxon>Gammaproteobacteria</taxon>
        <taxon>Oceanospirillales</taxon>
        <taxon>Endozoicomonadaceae</taxon>
        <taxon>Kistimonas</taxon>
    </lineage>
</organism>
<dbReference type="InterPro" id="IPR019223">
    <property type="entry name" value="DUF2147"/>
</dbReference>
<protein>
    <submittedName>
        <fullName evidence="3">DUF2147 domain-containing protein</fullName>
    </submittedName>
</protein>
<accession>A0ABP8V509</accession>
<dbReference type="PANTHER" id="PTHR36919">
    <property type="entry name" value="BLR1215 PROTEIN"/>
    <property type="match status" value="1"/>
</dbReference>
<dbReference type="Proteomes" id="UP001500604">
    <property type="component" value="Unassembled WGS sequence"/>
</dbReference>
<dbReference type="EMBL" id="BAABFL010000425">
    <property type="protein sequence ID" value="GAA4650881.1"/>
    <property type="molecule type" value="Genomic_DNA"/>
</dbReference>